<dbReference type="PRINTS" id="PR00452">
    <property type="entry name" value="SH3DOMAIN"/>
</dbReference>
<evidence type="ECO:0000256" key="8">
    <source>
        <dbReference type="PROSITE-ProRule" id="PRU00192"/>
    </source>
</evidence>
<name>T2M9A6_HYDVU</name>
<dbReference type="SMART" id="SM00184">
    <property type="entry name" value="RING"/>
    <property type="match status" value="1"/>
</dbReference>
<dbReference type="Gene3D" id="2.30.30.40">
    <property type="entry name" value="SH3 Domains"/>
    <property type="match status" value="4"/>
</dbReference>
<dbReference type="PROSITE" id="PS50089">
    <property type="entry name" value="ZF_RING_2"/>
    <property type="match status" value="1"/>
</dbReference>
<keyword evidence="3" id="KW-0479">Metal-binding</keyword>
<protein>
    <submittedName>
        <fullName evidence="12">SH3 domain-containing RING finger protein 3</fullName>
    </submittedName>
</protein>
<evidence type="ECO:0000256" key="1">
    <source>
        <dbReference type="ARBA" id="ARBA00008649"/>
    </source>
</evidence>
<dbReference type="SMART" id="SM00326">
    <property type="entry name" value="SH3"/>
    <property type="match status" value="4"/>
</dbReference>
<dbReference type="GO" id="GO:0008270">
    <property type="term" value="F:zinc ion binding"/>
    <property type="evidence" value="ECO:0007669"/>
    <property type="project" value="UniProtKB-KW"/>
</dbReference>
<evidence type="ECO:0000256" key="4">
    <source>
        <dbReference type="ARBA" id="ARBA00022771"/>
    </source>
</evidence>
<dbReference type="InterPro" id="IPR017907">
    <property type="entry name" value="Znf_RING_CS"/>
</dbReference>
<dbReference type="PANTHER" id="PTHR14167">
    <property type="entry name" value="SH3 DOMAIN-CONTAINING"/>
    <property type="match status" value="1"/>
</dbReference>
<dbReference type="Pfam" id="PF00018">
    <property type="entry name" value="SH3_1"/>
    <property type="match status" value="3"/>
</dbReference>
<keyword evidence="4 7" id="KW-0863">Zinc-finger</keyword>
<dbReference type="InterPro" id="IPR036028">
    <property type="entry name" value="SH3-like_dom_sf"/>
</dbReference>
<keyword evidence="2 8" id="KW-0728">SH3 domain</keyword>
<evidence type="ECO:0000256" key="3">
    <source>
        <dbReference type="ARBA" id="ARBA00022723"/>
    </source>
</evidence>
<accession>T2M9A6</accession>
<dbReference type="SUPFAM" id="SSF57850">
    <property type="entry name" value="RING/U-box"/>
    <property type="match status" value="1"/>
</dbReference>
<dbReference type="InterPro" id="IPR001841">
    <property type="entry name" value="Znf_RING"/>
</dbReference>
<dbReference type="Gene3D" id="3.30.40.10">
    <property type="entry name" value="Zinc/RING finger domain, C3HC4 (zinc finger)"/>
    <property type="match status" value="1"/>
</dbReference>
<dbReference type="Pfam" id="PF07653">
    <property type="entry name" value="SH3_2"/>
    <property type="match status" value="1"/>
</dbReference>
<dbReference type="InterPro" id="IPR050384">
    <property type="entry name" value="Endophilin_SH3RF"/>
</dbReference>
<dbReference type="FunFam" id="3.30.40.10:FF:000077">
    <property type="entry name" value="E3 ubiquitin-protein ligase SH3RF1 isoform X1"/>
    <property type="match status" value="1"/>
</dbReference>
<dbReference type="AlphaFoldDB" id="T2M9A6"/>
<evidence type="ECO:0000256" key="9">
    <source>
        <dbReference type="SAM" id="MobiDB-lite"/>
    </source>
</evidence>
<evidence type="ECO:0000256" key="2">
    <source>
        <dbReference type="ARBA" id="ARBA00022443"/>
    </source>
</evidence>
<gene>
    <name evidence="12" type="primary">SH3RF3</name>
</gene>
<comment type="similarity">
    <text evidence="1">Belongs to the SH3RF family.</text>
</comment>
<dbReference type="InterPro" id="IPR027370">
    <property type="entry name" value="Znf-RING_euk"/>
</dbReference>
<reference evidence="12" key="1">
    <citation type="journal article" date="2013" name="Genome Biol. Evol.">
        <title>Punctuated emergences of genetic and phenotypic innovations in eumetazoan, bilaterian, euteleostome, and hominidae ancestors.</title>
        <authorList>
            <person name="Wenger Y."/>
            <person name="Galliot B."/>
        </authorList>
    </citation>
    <scope>NUCLEOTIDE SEQUENCE</scope>
    <source>
        <tissue evidence="12">Whole animals</tissue>
    </source>
</reference>
<dbReference type="PROSITE" id="PS00518">
    <property type="entry name" value="ZF_RING_1"/>
    <property type="match status" value="1"/>
</dbReference>
<dbReference type="InterPro" id="IPR001452">
    <property type="entry name" value="SH3_domain"/>
</dbReference>
<sequence>MDDSSRIEDLLECPICLERLDERSRVLPCQHTICLSCLGIIVESKGHLQCPECRTSYANLSIEKLPRNVLLVRLLEGIKNSKRSLTKASKRLSAKVKYEALSNQPCARGLYNFISSEEGDLSFNKGDVVTLLREIDDNWWEGGLNGKRGSIPKNFVETLIPLPKIEDDLIKAPFAKALYSYESKDESEIISFREGDIIGVIKKVDDKWLEGILAGQYGIFPLNFVQLNRAAKEVMSGNGSSGSNSDEEPESLKTESKSYKNVVYMKQHSIPLATCEQTDNAPKRNTIHIENPSEKGLSKNLNLIDSEVRARTQSVNARVLLEQSESHTTSTTTNSTTTNCSQYFLQTPNEQFQLTNPSISLTSSLTTSVSNKSDSFSTCSITSSPSSDIYVALFTYSPSKDDELALIQGDKYHVIEKHLDGWFRGMHMRSKQTGVFPGNYVKLSSQLNPLVYTTNAVGYSSNPASPTQISNVPIFNFPLTTSNDNSSEVLGASAVDTPSGSPSRNGMSGILKILKKNKSKRNHHSLPQPPCFPTQTTPFPPSYYHSSMPAPPHHRLSRPMPLVPAEPPPPYTPLSESVMFQTINEQTPASLPYNGEKFQAVATYPAANAEELSFCVGDIIYVITKKKDGWYKGMSARTGSIGRGGDSISTPTLTISLCGSGVVVERSLHKRVVPSSIPTTSLVVPRSTRFSAQRPCSSRFVFRSNRSTADELYDKTETRKFTPPSLPMLLIGLKLASNFETQGSEPELL</sequence>
<dbReference type="PROSITE" id="PS50002">
    <property type="entry name" value="SH3"/>
    <property type="match status" value="4"/>
</dbReference>
<dbReference type="CDD" id="cd11783">
    <property type="entry name" value="SH3_SH3RF_3"/>
    <property type="match status" value="1"/>
</dbReference>
<organism evidence="12">
    <name type="scientific">Hydra vulgaris</name>
    <name type="common">Hydra</name>
    <name type="synonym">Hydra attenuata</name>
    <dbReference type="NCBI Taxonomy" id="6087"/>
    <lineage>
        <taxon>Eukaryota</taxon>
        <taxon>Metazoa</taxon>
        <taxon>Cnidaria</taxon>
        <taxon>Hydrozoa</taxon>
        <taxon>Hydroidolina</taxon>
        <taxon>Anthoathecata</taxon>
        <taxon>Aplanulata</taxon>
        <taxon>Hydridae</taxon>
        <taxon>Hydra</taxon>
    </lineage>
</organism>
<evidence type="ECO:0000256" key="5">
    <source>
        <dbReference type="ARBA" id="ARBA00022833"/>
    </source>
</evidence>
<feature type="domain" description="SH3" evidence="10">
    <location>
        <begin position="385"/>
        <end position="446"/>
    </location>
</feature>
<evidence type="ECO:0000313" key="12">
    <source>
        <dbReference type="EMBL" id="CDG68500.1"/>
    </source>
</evidence>
<dbReference type="InterPro" id="IPR013083">
    <property type="entry name" value="Znf_RING/FYVE/PHD"/>
</dbReference>
<feature type="domain" description="SH3" evidence="10">
    <location>
        <begin position="593"/>
        <end position="654"/>
    </location>
</feature>
<keyword evidence="5" id="KW-0862">Zinc</keyword>
<dbReference type="SUPFAM" id="SSF50044">
    <property type="entry name" value="SH3-domain"/>
    <property type="match status" value="4"/>
</dbReference>
<evidence type="ECO:0000256" key="7">
    <source>
        <dbReference type="PROSITE-ProRule" id="PRU00175"/>
    </source>
</evidence>
<dbReference type="CDD" id="cd16570">
    <property type="entry name" value="RING-HC_SH3RFs"/>
    <property type="match status" value="1"/>
</dbReference>
<feature type="domain" description="SH3" evidence="10">
    <location>
        <begin position="102"/>
        <end position="161"/>
    </location>
</feature>
<feature type="domain" description="SH3" evidence="10">
    <location>
        <begin position="170"/>
        <end position="230"/>
    </location>
</feature>
<dbReference type="PANTHER" id="PTHR14167:SF51">
    <property type="entry name" value="RING-TYPE E3 UBIQUITIN TRANSFERASE"/>
    <property type="match status" value="1"/>
</dbReference>
<proteinExistence type="evidence at transcript level"/>
<dbReference type="FunFam" id="2.30.30.40:FF:000072">
    <property type="entry name" value="Unconventional Myosin IB"/>
    <property type="match status" value="1"/>
</dbReference>
<evidence type="ECO:0000259" key="11">
    <source>
        <dbReference type="PROSITE" id="PS50089"/>
    </source>
</evidence>
<dbReference type="EMBL" id="HAAD01002268">
    <property type="protein sequence ID" value="CDG68500.1"/>
    <property type="molecule type" value="mRNA"/>
</dbReference>
<feature type="domain" description="RING-type" evidence="11">
    <location>
        <begin position="13"/>
        <end position="54"/>
    </location>
</feature>
<feature type="region of interest" description="Disordered" evidence="9">
    <location>
        <begin position="235"/>
        <end position="254"/>
    </location>
</feature>
<evidence type="ECO:0000259" key="10">
    <source>
        <dbReference type="PROSITE" id="PS50002"/>
    </source>
</evidence>
<dbReference type="OrthoDB" id="2163411at2759"/>
<keyword evidence="6" id="KW-0832">Ubl conjugation</keyword>
<dbReference type="Pfam" id="PF13445">
    <property type="entry name" value="zf-RING_UBOX"/>
    <property type="match status" value="1"/>
</dbReference>
<evidence type="ECO:0000256" key="6">
    <source>
        <dbReference type="ARBA" id="ARBA00022843"/>
    </source>
</evidence>